<protein>
    <submittedName>
        <fullName evidence="2">Uncharacterized protein</fullName>
    </submittedName>
</protein>
<organism evidence="2 3">
    <name type="scientific">Bradyrhizobium vignae</name>
    <dbReference type="NCBI Taxonomy" id="1549949"/>
    <lineage>
        <taxon>Bacteria</taxon>
        <taxon>Pseudomonadati</taxon>
        <taxon>Pseudomonadota</taxon>
        <taxon>Alphaproteobacteria</taxon>
        <taxon>Hyphomicrobiales</taxon>
        <taxon>Nitrobacteraceae</taxon>
        <taxon>Bradyrhizobium</taxon>
    </lineage>
</organism>
<accession>A0A2U3Q812</accession>
<evidence type="ECO:0000313" key="2">
    <source>
        <dbReference type="EMBL" id="SPP97486.1"/>
    </source>
</evidence>
<proteinExistence type="predicted"/>
<reference evidence="2 3" key="1">
    <citation type="submission" date="2018-03" db="EMBL/GenBank/DDBJ databases">
        <authorList>
            <person name="Gully D."/>
        </authorList>
    </citation>
    <scope>NUCLEOTIDE SEQUENCE [LARGE SCALE GENOMIC DNA]</scope>
    <source>
        <strain evidence="2">ORS3257</strain>
    </source>
</reference>
<name>A0A2U3Q812_9BRAD</name>
<feature type="region of interest" description="Disordered" evidence="1">
    <location>
        <begin position="44"/>
        <end position="71"/>
    </location>
</feature>
<evidence type="ECO:0000313" key="3">
    <source>
        <dbReference type="Proteomes" id="UP000246085"/>
    </source>
</evidence>
<feature type="compositionally biased region" description="Basic and acidic residues" evidence="1">
    <location>
        <begin position="55"/>
        <end position="71"/>
    </location>
</feature>
<evidence type="ECO:0000256" key="1">
    <source>
        <dbReference type="SAM" id="MobiDB-lite"/>
    </source>
</evidence>
<gene>
    <name evidence="2" type="ORF">BRAD3257_6592</name>
</gene>
<dbReference type="KEGG" id="bvz:BRAD3257_6592"/>
<dbReference type="AlphaFoldDB" id="A0A2U3Q812"/>
<dbReference type="Proteomes" id="UP000246085">
    <property type="component" value="Chromosome BRAD3257"/>
</dbReference>
<sequence length="71" mass="7673">MSTVGGLTDVGQPRAVSFGQLTPAAILRDDRFRRVPQDEAEWMATASTGRSVAWPREETAGSGRLEGRGVR</sequence>
<dbReference type="EMBL" id="LS398110">
    <property type="protein sequence ID" value="SPP97486.1"/>
    <property type="molecule type" value="Genomic_DNA"/>
</dbReference>